<organism evidence="1 2">
    <name type="scientific">Corynebacterium suicordis DSM 45110</name>
    <dbReference type="NCBI Taxonomy" id="1121369"/>
    <lineage>
        <taxon>Bacteria</taxon>
        <taxon>Bacillati</taxon>
        <taxon>Actinomycetota</taxon>
        <taxon>Actinomycetes</taxon>
        <taxon>Mycobacteriales</taxon>
        <taxon>Corynebacteriaceae</taxon>
        <taxon>Corynebacterium</taxon>
    </lineage>
</organism>
<keyword evidence="2" id="KW-1185">Reference proteome</keyword>
<name>A0ABR9ZH50_9CORY</name>
<protein>
    <submittedName>
        <fullName evidence="1">Uncharacterized protein</fullName>
    </submittedName>
</protein>
<gene>
    <name evidence="1" type="ORF">IRY30_01415</name>
</gene>
<evidence type="ECO:0000313" key="2">
    <source>
        <dbReference type="Proteomes" id="UP000635902"/>
    </source>
</evidence>
<dbReference type="RefSeq" id="WP_194555625.1">
    <property type="nucleotide sequence ID" value="NZ_JADKMY010000001.1"/>
</dbReference>
<proteinExistence type="predicted"/>
<sequence>MNAAVQETYNSFLQDNFTISTLSPQDIFRDAYLVVGDVVMDAIVLASAFTS</sequence>
<dbReference type="EMBL" id="JADKMY010000001">
    <property type="protein sequence ID" value="MBF4552740.1"/>
    <property type="molecule type" value="Genomic_DNA"/>
</dbReference>
<evidence type="ECO:0000313" key="1">
    <source>
        <dbReference type="EMBL" id="MBF4552740.1"/>
    </source>
</evidence>
<reference evidence="1 2" key="1">
    <citation type="submission" date="2020-10" db="EMBL/GenBank/DDBJ databases">
        <title>Novel species in genus Corynebacterium.</title>
        <authorList>
            <person name="Zhang G."/>
        </authorList>
    </citation>
    <scope>NUCLEOTIDE SEQUENCE [LARGE SCALE GENOMIC DNA]</scope>
    <source>
        <strain evidence="1 2">DSM 45110</strain>
    </source>
</reference>
<comment type="caution">
    <text evidence="1">The sequence shown here is derived from an EMBL/GenBank/DDBJ whole genome shotgun (WGS) entry which is preliminary data.</text>
</comment>
<accession>A0ABR9ZH50</accession>
<dbReference type="Proteomes" id="UP000635902">
    <property type="component" value="Unassembled WGS sequence"/>
</dbReference>